<keyword evidence="2" id="KW-1185">Reference proteome</keyword>
<dbReference type="EMBL" id="JBEPLI010000017">
    <property type="protein sequence ID" value="MET3590233.1"/>
    <property type="molecule type" value="Genomic_DNA"/>
</dbReference>
<protein>
    <submittedName>
        <fullName evidence="1">Uncharacterized protein</fullName>
    </submittedName>
</protein>
<gene>
    <name evidence="1" type="ORF">ABID23_001337</name>
</gene>
<accession>A0ABV2HI54</accession>
<proteinExistence type="predicted"/>
<organism evidence="1 2">
    <name type="scientific">Bartonella silvatica</name>
    <dbReference type="NCBI Taxonomy" id="357760"/>
    <lineage>
        <taxon>Bacteria</taxon>
        <taxon>Pseudomonadati</taxon>
        <taxon>Pseudomonadota</taxon>
        <taxon>Alphaproteobacteria</taxon>
        <taxon>Hyphomicrobiales</taxon>
        <taxon>Bartonellaceae</taxon>
        <taxon>Bartonella</taxon>
    </lineage>
</organism>
<evidence type="ECO:0000313" key="2">
    <source>
        <dbReference type="Proteomes" id="UP001549086"/>
    </source>
</evidence>
<name>A0ABV2HI54_9HYPH</name>
<dbReference type="Proteomes" id="UP001549086">
    <property type="component" value="Unassembled WGS sequence"/>
</dbReference>
<evidence type="ECO:0000313" key="1">
    <source>
        <dbReference type="EMBL" id="MET3590233.1"/>
    </source>
</evidence>
<dbReference type="InterPro" id="IPR008784">
    <property type="entry name" value="Podovirus_Gp16"/>
</dbReference>
<comment type="caution">
    <text evidence="1">The sequence shown here is derived from an EMBL/GenBank/DDBJ whole genome shotgun (WGS) entry which is preliminary data.</text>
</comment>
<reference evidence="1 2" key="1">
    <citation type="submission" date="2024-06" db="EMBL/GenBank/DDBJ databases">
        <title>Genomic Encyclopedia of Type Strains, Phase IV (KMG-IV): sequencing the most valuable type-strain genomes for metagenomic binning, comparative biology and taxonomic classification.</title>
        <authorList>
            <person name="Goeker M."/>
        </authorList>
    </citation>
    <scope>NUCLEOTIDE SEQUENCE [LARGE SCALE GENOMIC DNA]</scope>
    <source>
        <strain evidence="1 2">DSM 23649</strain>
    </source>
</reference>
<sequence>MANQYKSVSFPHVKTIMLEEYICAQNKYLKNEPEKLISLCETIFRHRDNGRIICLGNNISQFNPYFDYFNLNNHYKTEFTHYKAKSVQNTTYGSSILSNKALRVPSDDFSYVDKMKSVGKEPFINLIINGHEVAAFFANEKLFIKKRES</sequence>
<dbReference type="Pfam" id="PF05894">
    <property type="entry name" value="Podovirus_Gp16"/>
    <property type="match status" value="1"/>
</dbReference>